<reference evidence="1 2" key="2">
    <citation type="journal article" date="2022" name="Mol. Ecol. Resour.">
        <title>The genomes of chicory, endive, great burdock and yacon provide insights into Asteraceae paleo-polyploidization history and plant inulin production.</title>
        <authorList>
            <person name="Fan W."/>
            <person name="Wang S."/>
            <person name="Wang H."/>
            <person name="Wang A."/>
            <person name="Jiang F."/>
            <person name="Liu H."/>
            <person name="Zhao H."/>
            <person name="Xu D."/>
            <person name="Zhang Y."/>
        </authorList>
    </citation>
    <scope>NUCLEOTIDE SEQUENCE [LARGE SCALE GENOMIC DNA]</scope>
    <source>
        <strain evidence="2">cv. Yunnan</strain>
        <tissue evidence="1">Leaves</tissue>
    </source>
</reference>
<evidence type="ECO:0000313" key="1">
    <source>
        <dbReference type="EMBL" id="KAI3828945.1"/>
    </source>
</evidence>
<sequence>MALLYQIYKFYLPRICERILWCLLKKLWDSISYFCCRSLRNCLLNGSIPGYIGQISGAHMRLAKYQLLQMILCLDQKDGARLLKDGKKW</sequence>
<evidence type="ECO:0000313" key="2">
    <source>
        <dbReference type="Proteomes" id="UP001056120"/>
    </source>
</evidence>
<reference evidence="2" key="1">
    <citation type="journal article" date="2022" name="Mol. Ecol. Resour.">
        <title>The genomes of chicory, endive, great burdock and yacon provide insights into Asteraceae palaeo-polyploidization history and plant inulin production.</title>
        <authorList>
            <person name="Fan W."/>
            <person name="Wang S."/>
            <person name="Wang H."/>
            <person name="Wang A."/>
            <person name="Jiang F."/>
            <person name="Liu H."/>
            <person name="Zhao H."/>
            <person name="Xu D."/>
            <person name="Zhang Y."/>
        </authorList>
    </citation>
    <scope>NUCLEOTIDE SEQUENCE [LARGE SCALE GENOMIC DNA]</scope>
    <source>
        <strain evidence="2">cv. Yunnan</strain>
    </source>
</reference>
<comment type="caution">
    <text evidence="1">The sequence shown here is derived from an EMBL/GenBank/DDBJ whole genome shotgun (WGS) entry which is preliminary data.</text>
</comment>
<name>A0ACB9K9I4_9ASTR</name>
<organism evidence="1 2">
    <name type="scientific">Smallanthus sonchifolius</name>
    <dbReference type="NCBI Taxonomy" id="185202"/>
    <lineage>
        <taxon>Eukaryota</taxon>
        <taxon>Viridiplantae</taxon>
        <taxon>Streptophyta</taxon>
        <taxon>Embryophyta</taxon>
        <taxon>Tracheophyta</taxon>
        <taxon>Spermatophyta</taxon>
        <taxon>Magnoliopsida</taxon>
        <taxon>eudicotyledons</taxon>
        <taxon>Gunneridae</taxon>
        <taxon>Pentapetalae</taxon>
        <taxon>asterids</taxon>
        <taxon>campanulids</taxon>
        <taxon>Asterales</taxon>
        <taxon>Asteraceae</taxon>
        <taxon>Asteroideae</taxon>
        <taxon>Heliantheae alliance</taxon>
        <taxon>Millerieae</taxon>
        <taxon>Smallanthus</taxon>
    </lineage>
</organism>
<accession>A0ACB9K9I4</accession>
<dbReference type="EMBL" id="CM042018">
    <property type="protein sequence ID" value="KAI3828945.1"/>
    <property type="molecule type" value="Genomic_DNA"/>
</dbReference>
<gene>
    <name evidence="1" type="ORF">L1987_03057</name>
</gene>
<protein>
    <submittedName>
        <fullName evidence="1">Uncharacterized protein</fullName>
    </submittedName>
</protein>
<keyword evidence="2" id="KW-1185">Reference proteome</keyword>
<proteinExistence type="predicted"/>
<dbReference type="Proteomes" id="UP001056120">
    <property type="component" value="Linkage Group LG01"/>
</dbReference>